<evidence type="ECO:0000313" key="1">
    <source>
        <dbReference type="EMBL" id="GIY54939.1"/>
    </source>
</evidence>
<reference evidence="1 2" key="1">
    <citation type="submission" date="2021-06" db="EMBL/GenBank/DDBJ databases">
        <title>Caerostris extrusa draft genome.</title>
        <authorList>
            <person name="Kono N."/>
            <person name="Arakawa K."/>
        </authorList>
    </citation>
    <scope>NUCLEOTIDE SEQUENCE [LARGE SCALE GENOMIC DNA]</scope>
</reference>
<protein>
    <submittedName>
        <fullName evidence="1">Uncharacterized protein</fullName>
    </submittedName>
</protein>
<evidence type="ECO:0000313" key="2">
    <source>
        <dbReference type="Proteomes" id="UP001054945"/>
    </source>
</evidence>
<proteinExistence type="predicted"/>
<feature type="non-terminal residue" evidence="1">
    <location>
        <position position="1"/>
    </location>
</feature>
<dbReference type="AlphaFoldDB" id="A0AAV4UAY7"/>
<keyword evidence="2" id="KW-1185">Reference proteome</keyword>
<comment type="caution">
    <text evidence="1">The sequence shown here is derived from an EMBL/GenBank/DDBJ whole genome shotgun (WGS) entry which is preliminary data.</text>
</comment>
<name>A0AAV4UAY7_CAEEX</name>
<gene>
    <name evidence="1" type="ORF">CEXT_17601</name>
</gene>
<dbReference type="Proteomes" id="UP001054945">
    <property type="component" value="Unassembled WGS sequence"/>
</dbReference>
<dbReference type="EMBL" id="BPLR01012578">
    <property type="protein sequence ID" value="GIY54939.1"/>
    <property type="molecule type" value="Genomic_DNA"/>
</dbReference>
<accession>A0AAV4UAY7</accession>
<sequence length="58" mass="6206">GSARSSWPGQAPLHSHQATSPDCYLQRFKQNEASSKHSTLNVNGFIGGATLISTVSYN</sequence>
<organism evidence="1 2">
    <name type="scientific">Caerostris extrusa</name>
    <name type="common">Bark spider</name>
    <name type="synonym">Caerostris bankana</name>
    <dbReference type="NCBI Taxonomy" id="172846"/>
    <lineage>
        <taxon>Eukaryota</taxon>
        <taxon>Metazoa</taxon>
        <taxon>Ecdysozoa</taxon>
        <taxon>Arthropoda</taxon>
        <taxon>Chelicerata</taxon>
        <taxon>Arachnida</taxon>
        <taxon>Araneae</taxon>
        <taxon>Araneomorphae</taxon>
        <taxon>Entelegynae</taxon>
        <taxon>Araneoidea</taxon>
        <taxon>Araneidae</taxon>
        <taxon>Caerostris</taxon>
    </lineage>
</organism>